<evidence type="ECO:0008006" key="3">
    <source>
        <dbReference type="Google" id="ProtNLM"/>
    </source>
</evidence>
<protein>
    <recommendedName>
        <fullName evidence="3">Retrotransposon gag domain-containing protein</fullName>
    </recommendedName>
</protein>
<comment type="caution">
    <text evidence="1">The sequence shown here is derived from an EMBL/GenBank/DDBJ whole genome shotgun (WGS) entry which is preliminary data.</text>
</comment>
<organism evidence="1 2">
    <name type="scientific">Abeliophyllum distichum</name>
    <dbReference type="NCBI Taxonomy" id="126358"/>
    <lineage>
        <taxon>Eukaryota</taxon>
        <taxon>Viridiplantae</taxon>
        <taxon>Streptophyta</taxon>
        <taxon>Embryophyta</taxon>
        <taxon>Tracheophyta</taxon>
        <taxon>Spermatophyta</taxon>
        <taxon>Magnoliopsida</taxon>
        <taxon>eudicotyledons</taxon>
        <taxon>Gunneridae</taxon>
        <taxon>Pentapetalae</taxon>
        <taxon>asterids</taxon>
        <taxon>lamiids</taxon>
        <taxon>Lamiales</taxon>
        <taxon>Oleaceae</taxon>
        <taxon>Forsythieae</taxon>
        <taxon>Abeliophyllum</taxon>
    </lineage>
</organism>
<evidence type="ECO:0000313" key="1">
    <source>
        <dbReference type="EMBL" id="KAL2486538.1"/>
    </source>
</evidence>
<keyword evidence="2" id="KW-1185">Reference proteome</keyword>
<dbReference type="AlphaFoldDB" id="A0ABD1RDU7"/>
<sequence>MDDDEKIDLFSKEIQQCKISHNFEMPEIGKYAVRGNPDDHLLNYNASMEISRATLGLKYKAFSLILEGSALRWYKKLPSRKEMHNCQNIIEAEMFSVLKGGIEMRSMFWRDVQSQKPRDYNSLVDMMKEEIISEEMARARDIHTQHLYNHEGHANTKLPKWA</sequence>
<reference evidence="2" key="1">
    <citation type="submission" date="2024-07" db="EMBL/GenBank/DDBJ databases">
        <title>Two chromosome-level genome assemblies of Korean endemic species Abeliophyllum distichum and Forsythia ovata (Oleaceae).</title>
        <authorList>
            <person name="Jang H."/>
        </authorList>
    </citation>
    <scope>NUCLEOTIDE SEQUENCE [LARGE SCALE GENOMIC DNA]</scope>
</reference>
<dbReference type="EMBL" id="JBFOLK010000009">
    <property type="protein sequence ID" value="KAL2486538.1"/>
    <property type="molecule type" value="Genomic_DNA"/>
</dbReference>
<gene>
    <name evidence="1" type="ORF">Adt_31294</name>
</gene>
<name>A0ABD1RDU7_9LAMI</name>
<proteinExistence type="predicted"/>
<evidence type="ECO:0000313" key="2">
    <source>
        <dbReference type="Proteomes" id="UP001604336"/>
    </source>
</evidence>
<accession>A0ABD1RDU7</accession>
<dbReference type="Proteomes" id="UP001604336">
    <property type="component" value="Unassembled WGS sequence"/>
</dbReference>